<dbReference type="RefSeq" id="WP_344328214.1">
    <property type="nucleotide sequence ID" value="NZ_BAAASZ010000042.1"/>
</dbReference>
<feature type="compositionally biased region" description="Low complexity" evidence="1">
    <location>
        <begin position="190"/>
        <end position="204"/>
    </location>
</feature>
<feature type="region of interest" description="Disordered" evidence="1">
    <location>
        <begin position="179"/>
        <end position="219"/>
    </location>
</feature>
<name>A0ABP5XP91_9ACTN</name>
<keyword evidence="4" id="KW-1185">Reference proteome</keyword>
<feature type="domain" description="Lantibiotic dehydratase N-terminal" evidence="2">
    <location>
        <begin position="47"/>
        <end position="171"/>
    </location>
</feature>
<dbReference type="Pfam" id="PF04738">
    <property type="entry name" value="Lant_dehydr_N"/>
    <property type="match status" value="1"/>
</dbReference>
<dbReference type="Proteomes" id="UP001501638">
    <property type="component" value="Unassembled WGS sequence"/>
</dbReference>
<evidence type="ECO:0000313" key="3">
    <source>
        <dbReference type="EMBL" id="GAA2463112.1"/>
    </source>
</evidence>
<evidence type="ECO:0000313" key="4">
    <source>
        <dbReference type="Proteomes" id="UP001501638"/>
    </source>
</evidence>
<sequence length="219" mass="23461">MPSSRMTPAGVALLRAAVMPLDSVPDQWPDPSDTPACRAWLAQVWDRSEFAAAVRQASPDLAARVDAIRAGRATSDKHVRRAVVSITRYLLRATGRPTPFGLFAGVARAGLAPAAAVRWGTEHRAVARPDTQWLAAVLDRLEACPDLLERLDVVFSNLAVQRGGRLHLPHGPNRVTIVYSAPSTRPPPSRSGSRPWPTSSPPTSGRASIGRRCGGCSPN</sequence>
<reference evidence="4" key="1">
    <citation type="journal article" date="2019" name="Int. J. Syst. Evol. Microbiol.">
        <title>The Global Catalogue of Microorganisms (GCM) 10K type strain sequencing project: providing services to taxonomists for standard genome sequencing and annotation.</title>
        <authorList>
            <consortium name="The Broad Institute Genomics Platform"/>
            <consortium name="The Broad Institute Genome Sequencing Center for Infectious Disease"/>
            <person name="Wu L."/>
            <person name="Ma J."/>
        </authorList>
    </citation>
    <scope>NUCLEOTIDE SEQUENCE [LARGE SCALE GENOMIC DNA]</scope>
    <source>
        <strain evidence="4">JCM 6305</strain>
    </source>
</reference>
<gene>
    <name evidence="3" type="ORF">GCM10010405_54390</name>
</gene>
<proteinExistence type="predicted"/>
<evidence type="ECO:0000259" key="2">
    <source>
        <dbReference type="Pfam" id="PF04738"/>
    </source>
</evidence>
<protein>
    <recommendedName>
        <fullName evidence="2">Lantibiotic dehydratase N-terminal domain-containing protein</fullName>
    </recommendedName>
</protein>
<dbReference type="InterPro" id="IPR006827">
    <property type="entry name" value="Lant_deHydtase_N"/>
</dbReference>
<comment type="caution">
    <text evidence="3">The sequence shown here is derived from an EMBL/GenBank/DDBJ whole genome shotgun (WGS) entry which is preliminary data.</text>
</comment>
<evidence type="ECO:0000256" key="1">
    <source>
        <dbReference type="SAM" id="MobiDB-lite"/>
    </source>
</evidence>
<dbReference type="EMBL" id="BAAASZ010000042">
    <property type="protein sequence ID" value="GAA2463112.1"/>
    <property type="molecule type" value="Genomic_DNA"/>
</dbReference>
<organism evidence="3 4">
    <name type="scientific">Streptomyces macrosporus</name>
    <dbReference type="NCBI Taxonomy" id="44032"/>
    <lineage>
        <taxon>Bacteria</taxon>
        <taxon>Bacillati</taxon>
        <taxon>Actinomycetota</taxon>
        <taxon>Actinomycetes</taxon>
        <taxon>Kitasatosporales</taxon>
        <taxon>Streptomycetaceae</taxon>
        <taxon>Streptomyces</taxon>
    </lineage>
</organism>
<accession>A0ABP5XP91</accession>